<comment type="caution">
    <text evidence="1">The sequence shown here is derived from an EMBL/GenBank/DDBJ whole genome shotgun (WGS) entry which is preliminary data.</text>
</comment>
<organism evidence="1 2">
    <name type="scientific">Gossypium australe</name>
    <dbReference type="NCBI Taxonomy" id="47621"/>
    <lineage>
        <taxon>Eukaryota</taxon>
        <taxon>Viridiplantae</taxon>
        <taxon>Streptophyta</taxon>
        <taxon>Embryophyta</taxon>
        <taxon>Tracheophyta</taxon>
        <taxon>Spermatophyta</taxon>
        <taxon>Magnoliopsida</taxon>
        <taxon>eudicotyledons</taxon>
        <taxon>Gunneridae</taxon>
        <taxon>Pentapetalae</taxon>
        <taxon>rosids</taxon>
        <taxon>malvids</taxon>
        <taxon>Malvales</taxon>
        <taxon>Malvaceae</taxon>
        <taxon>Malvoideae</taxon>
        <taxon>Gossypium</taxon>
    </lineage>
</organism>
<dbReference type="Proteomes" id="UP000325315">
    <property type="component" value="Unassembled WGS sequence"/>
</dbReference>
<keyword evidence="2" id="KW-1185">Reference proteome</keyword>
<evidence type="ECO:0000313" key="2">
    <source>
        <dbReference type="Proteomes" id="UP000325315"/>
    </source>
</evidence>
<dbReference type="Gene3D" id="2.40.70.10">
    <property type="entry name" value="Acid Proteases"/>
    <property type="match status" value="1"/>
</dbReference>
<dbReference type="InterPro" id="IPR021109">
    <property type="entry name" value="Peptidase_aspartic_dom_sf"/>
</dbReference>
<dbReference type="AlphaFoldDB" id="A0A5B6VVS3"/>
<protein>
    <submittedName>
        <fullName evidence="1">Vacuolar protein sorting-associated protein 35B-like</fullName>
    </submittedName>
</protein>
<name>A0A5B6VVS3_9ROSI</name>
<reference evidence="2" key="1">
    <citation type="journal article" date="2019" name="Plant Biotechnol. J.">
        <title>Genome sequencing of the Australian wild diploid species Gossypium australe highlights disease resistance and delayed gland morphogenesis.</title>
        <authorList>
            <person name="Cai Y."/>
            <person name="Cai X."/>
            <person name="Wang Q."/>
            <person name="Wang P."/>
            <person name="Zhang Y."/>
            <person name="Cai C."/>
            <person name="Xu Y."/>
            <person name="Wang K."/>
            <person name="Zhou Z."/>
            <person name="Wang C."/>
            <person name="Geng S."/>
            <person name="Li B."/>
            <person name="Dong Q."/>
            <person name="Hou Y."/>
            <person name="Wang H."/>
            <person name="Ai P."/>
            <person name="Liu Z."/>
            <person name="Yi F."/>
            <person name="Sun M."/>
            <person name="An G."/>
            <person name="Cheng J."/>
            <person name="Zhang Y."/>
            <person name="Shi Q."/>
            <person name="Xie Y."/>
            <person name="Shi X."/>
            <person name="Chang Y."/>
            <person name="Huang F."/>
            <person name="Chen Y."/>
            <person name="Hong S."/>
            <person name="Mi L."/>
            <person name="Sun Q."/>
            <person name="Zhang L."/>
            <person name="Zhou B."/>
            <person name="Peng R."/>
            <person name="Zhang X."/>
            <person name="Liu F."/>
        </authorList>
    </citation>
    <scope>NUCLEOTIDE SEQUENCE [LARGE SCALE GENOMIC DNA]</scope>
    <source>
        <strain evidence="2">cv. PA1801</strain>
    </source>
</reference>
<sequence>MVKGYCFSADLMLLTFDEFDVILGMDWLTQQDAVVNCKQQYIVLKCQNGELLHIESDKLDGFYNVISVSESKIKSVPVVYEFPDVFLEELPEEATWEPEETMRKQYPNLFTGKILEDEINTGLLILVVVQHMLRTHHSSYERPVNSPLKLPVYGSYELLVIALRIVPIGCDPTCGHTLALMSI</sequence>
<dbReference type="Pfam" id="PF08284">
    <property type="entry name" value="RVP_2"/>
    <property type="match status" value="1"/>
</dbReference>
<dbReference type="EMBL" id="SMMG02000005">
    <property type="protein sequence ID" value="KAA3473276.1"/>
    <property type="molecule type" value="Genomic_DNA"/>
</dbReference>
<gene>
    <name evidence="1" type="ORF">EPI10_023670</name>
</gene>
<evidence type="ECO:0000313" key="1">
    <source>
        <dbReference type="EMBL" id="KAA3473276.1"/>
    </source>
</evidence>
<proteinExistence type="predicted"/>
<dbReference type="OrthoDB" id="1749844at2759"/>
<accession>A0A5B6VVS3</accession>